<gene>
    <name evidence="2" type="primary">dop</name>
    <name evidence="2" type="ORF">GCM10009810_03320</name>
</gene>
<organism evidence="2 3">
    <name type="scientific">Nostocoides vanveenii</name>
    <dbReference type="NCBI Taxonomy" id="330835"/>
    <lineage>
        <taxon>Bacteria</taxon>
        <taxon>Bacillati</taxon>
        <taxon>Actinomycetota</taxon>
        <taxon>Actinomycetes</taxon>
        <taxon>Micrococcales</taxon>
        <taxon>Intrasporangiaceae</taxon>
        <taxon>Nostocoides</taxon>
    </lineage>
</organism>
<dbReference type="PANTHER" id="PTHR42307">
    <property type="entry name" value="PUP DEAMIDASE/DEPUPYLASE"/>
    <property type="match status" value="1"/>
</dbReference>
<accession>A0ABP4W548</accession>
<comment type="caution">
    <text evidence="2">The sequence shown here is derived from an EMBL/GenBank/DDBJ whole genome shotgun (WGS) entry which is preliminary data.</text>
</comment>
<comment type="similarity">
    <text evidence="1">Belongs to the Pup ligase/Pup deamidase family. Pup deamidase subfamily.</text>
</comment>
<protein>
    <submittedName>
        <fullName evidence="2">Depupylase/deamidase Dop</fullName>
    </submittedName>
</protein>
<proteinExistence type="inferred from homology"/>
<dbReference type="Proteomes" id="UP001501475">
    <property type="component" value="Unassembled WGS sequence"/>
</dbReference>
<evidence type="ECO:0000256" key="1">
    <source>
        <dbReference type="ARBA" id="ARBA00009114"/>
    </source>
</evidence>
<dbReference type="InterPro" id="IPR022366">
    <property type="entry name" value="Pup_deamidase"/>
</dbReference>
<dbReference type="InterPro" id="IPR004347">
    <property type="entry name" value="Pup_ligase/deamidase"/>
</dbReference>
<dbReference type="EMBL" id="BAAAPN010000009">
    <property type="protein sequence ID" value="GAA1746073.1"/>
    <property type="molecule type" value="Genomic_DNA"/>
</dbReference>
<evidence type="ECO:0000313" key="3">
    <source>
        <dbReference type="Proteomes" id="UP001501475"/>
    </source>
</evidence>
<keyword evidence="3" id="KW-1185">Reference proteome</keyword>
<reference evidence="3" key="1">
    <citation type="journal article" date="2019" name="Int. J. Syst. Evol. Microbiol.">
        <title>The Global Catalogue of Microorganisms (GCM) 10K type strain sequencing project: providing services to taxonomists for standard genome sequencing and annotation.</title>
        <authorList>
            <consortium name="The Broad Institute Genomics Platform"/>
            <consortium name="The Broad Institute Genome Sequencing Center for Infectious Disease"/>
            <person name="Wu L."/>
            <person name="Ma J."/>
        </authorList>
    </citation>
    <scope>NUCLEOTIDE SEQUENCE [LARGE SCALE GENOMIC DNA]</scope>
    <source>
        <strain evidence="3">JCM 15591</strain>
    </source>
</reference>
<evidence type="ECO:0000313" key="2">
    <source>
        <dbReference type="EMBL" id="GAA1746073.1"/>
    </source>
</evidence>
<dbReference type="Pfam" id="PF03136">
    <property type="entry name" value="Pup_ligase"/>
    <property type="match status" value="1"/>
</dbReference>
<dbReference type="RefSeq" id="WP_344061169.1">
    <property type="nucleotide sequence ID" value="NZ_BAAAPN010000009.1"/>
</dbReference>
<dbReference type="PANTHER" id="PTHR42307:SF2">
    <property type="entry name" value="PUP DEAMIDASE_DEPUPYLASE"/>
    <property type="match status" value="1"/>
</dbReference>
<sequence length="511" mass="56712">MGVQRVMGIETEYGISMPKAPHANPMVLSGQVVTAYAQAQGVRAARASWDYADEAPLRDARGFDISRRVAHPSQLTDEWGGDTDDPTLANVVLTNGARLYVDHAHPEYSSPEVTTPRAGLIWDRAGEAIMADAVARLAASPPGVNLYKNNTDGKGASYGTHENYLMRRSTPFAEIVRHLTPFFVARQVMCGSGRVGLGVDSKRPGYQIAQRSDFFEVEVGLETTLKRPIINTRDEPHSVADKYRRLHVIIGDANHCDVAGLLKLGTTSLVLELIEAGAMTDNLSVRNPVATLQAISHDPSLTTLIELHDGRKLTAVQLLWRYHDLCHARLEATGEGSERHTAEVMRWWADVLAKLESDPMSAAREVDWVAKLQLLQAYRERDAMEWNDPRLKAIDIQWSDVRPDKGIFNKLRAGGRFTDLVSEDEVASAVTRPPEDTRAYFRGRCLERFGDDVVAASWDSIILEVPGRRTLHRIPMMEPLRGTREAVGDIIDASPDVAALLEWLTGDLDRR</sequence>
<name>A0ABP4W548_9MICO</name>
<dbReference type="PIRSF" id="PIRSF018077">
    <property type="entry name" value="UCP018077"/>
    <property type="match status" value="1"/>
</dbReference>
<dbReference type="NCBIfam" id="TIGR03688">
    <property type="entry name" value="depupylase_Dop"/>
    <property type="match status" value="1"/>
</dbReference>